<reference evidence="3 4" key="1">
    <citation type="submission" date="2020-06" db="EMBL/GenBank/DDBJ databases">
        <title>The yeast mating-type switching endonuclease HO is a domesticated member of an unorthodox homing genetic element family.</title>
        <authorList>
            <person name="Coughlan A.Y."/>
            <person name="Lombardi L."/>
            <person name="Braun-Galleani S."/>
            <person name="Martos A.R."/>
            <person name="Galeote V."/>
            <person name="Bigey F."/>
            <person name="Dequin S."/>
            <person name="Byrne K.P."/>
            <person name="Wolfe K.H."/>
        </authorList>
    </citation>
    <scope>NUCLEOTIDE SEQUENCE [LARGE SCALE GENOMIC DNA]</scope>
    <source>
        <strain evidence="3 4">CBS2947</strain>
    </source>
</reference>
<dbReference type="Proteomes" id="UP000510647">
    <property type="component" value="Chromosome 8"/>
</dbReference>
<evidence type="ECO:0000313" key="3">
    <source>
        <dbReference type="EMBL" id="QLQ82579.1"/>
    </source>
</evidence>
<dbReference type="OrthoDB" id="3162439at2759"/>
<keyword evidence="4" id="KW-1185">Reference proteome</keyword>
<organism evidence="3 4">
    <name type="scientific">Torulaspora globosa</name>
    <dbReference type="NCBI Taxonomy" id="48254"/>
    <lineage>
        <taxon>Eukaryota</taxon>
        <taxon>Fungi</taxon>
        <taxon>Dikarya</taxon>
        <taxon>Ascomycota</taxon>
        <taxon>Saccharomycotina</taxon>
        <taxon>Saccharomycetes</taxon>
        <taxon>Saccharomycetales</taxon>
        <taxon>Saccharomycetaceae</taxon>
        <taxon>Torulaspora</taxon>
    </lineage>
</organism>
<proteinExistence type="predicted"/>
<dbReference type="EMBL" id="CP059274">
    <property type="protein sequence ID" value="QLQ82579.1"/>
    <property type="molecule type" value="Genomic_DNA"/>
</dbReference>
<evidence type="ECO:0000313" key="4">
    <source>
        <dbReference type="Proteomes" id="UP000510647"/>
    </source>
</evidence>
<evidence type="ECO:0000259" key="2">
    <source>
        <dbReference type="Pfam" id="PF09994"/>
    </source>
</evidence>
<protein>
    <recommendedName>
        <fullName evidence="2">T6SS Phospholipase effector Tle1-like catalytic domain-containing protein</fullName>
    </recommendedName>
</protein>
<feature type="domain" description="T6SS Phospholipase effector Tle1-like catalytic" evidence="2">
    <location>
        <begin position="69"/>
        <end position="431"/>
    </location>
</feature>
<gene>
    <name evidence="3" type="ORF">HG537_0H03420</name>
</gene>
<dbReference type="AlphaFoldDB" id="A0A7H9HZL5"/>
<feature type="compositionally biased region" description="Polar residues" evidence="1">
    <location>
        <begin position="315"/>
        <end position="327"/>
    </location>
</feature>
<sequence length="711" mass="80980">MKSSEVIDYNTGRGVWASLTPIDHKVSQNTSNIIERLFKYSAVSKSLCWKFLSRPACQNFIIMGTKRHKNLILCFDGTRENFGPQPISNVLKLYQMLKNDDDKIQMCYYQPGVGTEADFDPVVDVRRKFTLSHLRNITDAMFASSLEHHIVTGYIFLMENYEAGDQIFMFGFSRGAFIARALAGMLERVGLLNRGLSGMVSMAWRIYEKWESSEQPGQPDYSSTLADEFKRTFSRSYEVRIHFQGLWDSVNSVGILRDKLFPCTQRSAIVDHVRHAVSLDERKGKFKQQLFAPYPMLGQSIGRNDSQLNYETFSSLASDSASQTDHPCSNDDETQINGLQDSEQAISGQISMRRDFINNSWTSSQISNSEAENQGEFGSRNRSTDTRMGVSPDLIEKWFPGDHSDIGGGWGADCSTREDLSNLSIRWMIAEAFKHGVKFKPGSVTSFASKHTNIGSLFSTMHDKLSFNQGIKLTALDEDDIDKPCITTSSQIASSTASWFEKILADLRETRKTETLSDEEAARESYSAKCKGISKFETFLWWVLEFIPIGLRLETKAGKWENVYIPNLGRHRYVPLNGDLHWSVFWRIKYDQRYRPSNLPNYARELLKEFEDLDLKSDTVMNINTRVSPFNTYPATAAGATDTAISRERYQDAHSLMQSLLPAEDLAMIVTKQSAKNCYLTMRKQFVRWAETCWQEFPDDLNELLHKNPGV</sequence>
<dbReference type="PANTHER" id="PTHR33840:SF2">
    <property type="entry name" value="TLE1 PHOSPHOLIPASE DOMAIN-CONTAINING PROTEIN"/>
    <property type="match status" value="1"/>
</dbReference>
<accession>A0A7H9HZL5</accession>
<dbReference type="InterPro" id="IPR018712">
    <property type="entry name" value="Tle1-like_cat"/>
</dbReference>
<feature type="region of interest" description="Disordered" evidence="1">
    <location>
        <begin position="315"/>
        <end position="335"/>
    </location>
</feature>
<name>A0A7H9HZL5_9SACH</name>
<dbReference type="Pfam" id="PF09994">
    <property type="entry name" value="T6SS_Tle1-like_cat"/>
    <property type="match status" value="1"/>
</dbReference>
<dbReference type="PANTHER" id="PTHR33840">
    <property type="match status" value="1"/>
</dbReference>
<feature type="region of interest" description="Disordered" evidence="1">
    <location>
        <begin position="364"/>
        <end position="387"/>
    </location>
</feature>
<evidence type="ECO:0000256" key="1">
    <source>
        <dbReference type="SAM" id="MobiDB-lite"/>
    </source>
</evidence>